<keyword evidence="3" id="KW-0808">Transferase</keyword>
<reference evidence="3 4" key="1">
    <citation type="submission" date="2018-06" db="EMBL/GenBank/DDBJ databases">
        <title>Pseudomonas diversity within urban Lake Michigan freshwaters.</title>
        <authorList>
            <person name="Batrich M."/>
            <person name="Hatzopoulos T."/>
            <person name="Putonti C."/>
        </authorList>
    </citation>
    <scope>NUCLEOTIDE SEQUENCE [LARGE SCALE GENOMIC DNA]</scope>
    <source>
        <strain evidence="3 4">LBp-160603</strain>
    </source>
</reference>
<organism evidence="3 4">
    <name type="scientific">Pseudomonas soli</name>
    <dbReference type="NCBI Taxonomy" id="1306993"/>
    <lineage>
        <taxon>Bacteria</taxon>
        <taxon>Pseudomonadati</taxon>
        <taxon>Pseudomonadota</taxon>
        <taxon>Gammaproteobacteria</taxon>
        <taxon>Pseudomonadales</taxon>
        <taxon>Pseudomonadaceae</taxon>
        <taxon>Pseudomonas</taxon>
    </lineage>
</organism>
<proteinExistence type="predicted"/>
<sequence length="320" mass="36982">MKVLFLVQKEQRAILDRLYEGIAADCECDIRWLTGDEQADLRSYFHRHVQVDQYDRILFFLRFKKEIRQARFIRTIPNLVILEHDAYQNYIPCKYTGKFSEYYRQLPWARVITSGAVVTRRLRDEGFDAVFVPKGYDQALLRNENRERDIELAFVGSLRSVAYSGRKQMLESIAAVENLLITRTKSGEEYSQTLSRIRFFVSADVGMGEYMIKNFEAMACGCVLFAYDQGEEENQALGFVDMHNIVLYRDLEQLREKLAQLRGDLALAERISRNGQQLAEQRYTFHALGQAITEAMRAPLRPAAKPGLLARVLLAIGLSR</sequence>
<evidence type="ECO:0000259" key="2">
    <source>
        <dbReference type="Pfam" id="PF13524"/>
    </source>
</evidence>
<comment type="caution">
    <text evidence="3">The sequence shown here is derived from an EMBL/GenBank/DDBJ whole genome shotgun (WGS) entry which is preliminary data.</text>
</comment>
<keyword evidence="1" id="KW-0175">Coiled coil</keyword>
<name>A0A2V4IKZ6_9PSED</name>
<protein>
    <submittedName>
        <fullName evidence="3">Glycosyltransferase</fullName>
    </submittedName>
</protein>
<feature type="coiled-coil region" evidence="1">
    <location>
        <begin position="244"/>
        <end position="271"/>
    </location>
</feature>
<evidence type="ECO:0000313" key="3">
    <source>
        <dbReference type="EMBL" id="PYB78606.1"/>
    </source>
</evidence>
<dbReference type="EMBL" id="QJRO01000014">
    <property type="protein sequence ID" value="PYB78606.1"/>
    <property type="molecule type" value="Genomic_DNA"/>
</dbReference>
<evidence type="ECO:0000256" key="1">
    <source>
        <dbReference type="SAM" id="Coils"/>
    </source>
</evidence>
<dbReference type="Gene3D" id="3.40.50.2000">
    <property type="entry name" value="Glycogen Phosphorylase B"/>
    <property type="match status" value="1"/>
</dbReference>
<evidence type="ECO:0000313" key="4">
    <source>
        <dbReference type="Proteomes" id="UP000247620"/>
    </source>
</evidence>
<feature type="domain" description="Spore protein YkvP/CgeB glycosyl transferase-like" evidence="2">
    <location>
        <begin position="178"/>
        <end position="287"/>
    </location>
</feature>
<gene>
    <name evidence="3" type="ORF">DMX07_18755</name>
</gene>
<dbReference type="SUPFAM" id="SSF53756">
    <property type="entry name" value="UDP-Glycosyltransferase/glycogen phosphorylase"/>
    <property type="match status" value="1"/>
</dbReference>
<dbReference type="Proteomes" id="UP000247620">
    <property type="component" value="Unassembled WGS sequence"/>
</dbReference>
<accession>A0A2V4IKZ6</accession>
<dbReference type="Pfam" id="PF13524">
    <property type="entry name" value="Glyco_trans_1_2"/>
    <property type="match status" value="1"/>
</dbReference>
<dbReference type="InterPro" id="IPR055259">
    <property type="entry name" value="YkvP/CgeB_Glyco_trans-like"/>
</dbReference>
<dbReference type="AlphaFoldDB" id="A0A2V4IKZ6"/>
<dbReference type="GO" id="GO:0016740">
    <property type="term" value="F:transferase activity"/>
    <property type="evidence" value="ECO:0007669"/>
    <property type="project" value="UniProtKB-KW"/>
</dbReference>
<dbReference type="RefSeq" id="WP_110702044.1">
    <property type="nucleotide sequence ID" value="NZ_QJRO01000014.1"/>
</dbReference>